<dbReference type="OrthoDB" id="288532at2"/>
<dbReference type="Proteomes" id="UP000233435">
    <property type="component" value="Unassembled WGS sequence"/>
</dbReference>
<comment type="caution">
    <text evidence="1">The sequence shown here is derived from an EMBL/GenBank/DDBJ whole genome shotgun (WGS) entry which is preliminary data.</text>
</comment>
<evidence type="ECO:0000313" key="1">
    <source>
        <dbReference type="EMBL" id="PKQ46711.1"/>
    </source>
</evidence>
<protein>
    <recommendedName>
        <fullName evidence="3">Sulfotransferase family protein</fullName>
    </recommendedName>
</protein>
<dbReference type="Pfam" id="PF03567">
    <property type="entry name" value="Sulfotransfer_2"/>
    <property type="match status" value="1"/>
</dbReference>
<sequence>MISHKHKCIFIHIAKCAGTSIEHAFGVDVENYNTKETNFLFGWDDTNKLYLQHATPQQLIDLKYITDDIWNTYYKFIVYRNSWDRAYSDYIWIQNEKNVNDTFGNFLNKEGRFKKILTDNSTSLYAGDHLYLQKDYFFLNGKEITYNTIIDFKNLNIGLNKVAQDLKLSNNFFSIHLNQSKTNRKSHYSKFYNFRTKRLVLKKYKADIKYFNFEFDDKRNFLDKLKSFFI</sequence>
<dbReference type="GO" id="GO:0008146">
    <property type="term" value="F:sulfotransferase activity"/>
    <property type="evidence" value="ECO:0007669"/>
    <property type="project" value="InterPro"/>
</dbReference>
<dbReference type="GO" id="GO:0016020">
    <property type="term" value="C:membrane"/>
    <property type="evidence" value="ECO:0007669"/>
    <property type="project" value="InterPro"/>
</dbReference>
<dbReference type="SUPFAM" id="SSF52540">
    <property type="entry name" value="P-loop containing nucleoside triphosphate hydrolases"/>
    <property type="match status" value="1"/>
</dbReference>
<name>A0A2N3HP59_9FLAO</name>
<gene>
    <name evidence="1" type="ORF">CSW08_01545</name>
</gene>
<dbReference type="EMBL" id="PJEO01000009">
    <property type="protein sequence ID" value="PKQ46711.1"/>
    <property type="molecule type" value="Genomic_DNA"/>
</dbReference>
<dbReference type="AlphaFoldDB" id="A0A2N3HP59"/>
<dbReference type="RefSeq" id="WP_106658151.1">
    <property type="nucleotide sequence ID" value="NZ_PJEO01000009.1"/>
</dbReference>
<evidence type="ECO:0008006" key="3">
    <source>
        <dbReference type="Google" id="ProtNLM"/>
    </source>
</evidence>
<dbReference type="InterPro" id="IPR027417">
    <property type="entry name" value="P-loop_NTPase"/>
</dbReference>
<keyword evidence="2" id="KW-1185">Reference proteome</keyword>
<accession>A0A2N3HP59</accession>
<proteinExistence type="predicted"/>
<reference evidence="1 2" key="1">
    <citation type="submission" date="2017-12" db="EMBL/GenBank/DDBJ databases">
        <title>Confluentibacter flavum sp. nov., isolated from the saline lake.</title>
        <authorList>
            <person name="Yu L."/>
        </authorList>
    </citation>
    <scope>NUCLEOTIDE SEQUENCE [LARGE SCALE GENOMIC DNA]</scope>
    <source>
        <strain evidence="1 2">3B</strain>
    </source>
</reference>
<organism evidence="1 2">
    <name type="scientific">Confluentibacter flavum</name>
    <dbReference type="NCBI Taxonomy" id="1909700"/>
    <lineage>
        <taxon>Bacteria</taxon>
        <taxon>Pseudomonadati</taxon>
        <taxon>Bacteroidota</taxon>
        <taxon>Flavobacteriia</taxon>
        <taxon>Flavobacteriales</taxon>
        <taxon>Flavobacteriaceae</taxon>
        <taxon>Confluentibacter</taxon>
    </lineage>
</organism>
<evidence type="ECO:0000313" key="2">
    <source>
        <dbReference type="Proteomes" id="UP000233435"/>
    </source>
</evidence>
<dbReference type="InterPro" id="IPR005331">
    <property type="entry name" value="Sulfotransferase"/>
</dbReference>